<dbReference type="RefSeq" id="WP_378554830.1">
    <property type="nucleotide sequence ID" value="NZ_JBHSBA010000018.1"/>
</dbReference>
<evidence type="ECO:0000313" key="2">
    <source>
        <dbReference type="EMBL" id="MFC4128945.1"/>
    </source>
</evidence>
<evidence type="ECO:0000313" key="3">
    <source>
        <dbReference type="Proteomes" id="UP001595767"/>
    </source>
</evidence>
<feature type="compositionally biased region" description="Basic and acidic residues" evidence="1">
    <location>
        <begin position="122"/>
        <end position="136"/>
    </location>
</feature>
<accession>A0ABV8LFC3</accession>
<evidence type="ECO:0000256" key="1">
    <source>
        <dbReference type="SAM" id="MobiDB-lite"/>
    </source>
</evidence>
<sequence>MTDTKQPPATENRWWDYVEDLCAANGINTAQFVRSVGVTGGAATAWKNRGGAATPQVARKVAYEYQRPVLEVFVNAGLLSWDDLTSKESIANSSPDQLSDAELIRELQKRLSAYAAENEELHAKVDPAAEPEDKPSGRRRSSRVSTVMRRPDTRD</sequence>
<organism evidence="2 3">
    <name type="scientific">Nocardia rhizosphaerae</name>
    <dbReference type="NCBI Taxonomy" id="1691571"/>
    <lineage>
        <taxon>Bacteria</taxon>
        <taxon>Bacillati</taxon>
        <taxon>Actinomycetota</taxon>
        <taxon>Actinomycetes</taxon>
        <taxon>Mycobacteriales</taxon>
        <taxon>Nocardiaceae</taxon>
        <taxon>Nocardia</taxon>
    </lineage>
</organism>
<proteinExistence type="predicted"/>
<keyword evidence="3" id="KW-1185">Reference proteome</keyword>
<name>A0ABV8LFC3_9NOCA</name>
<feature type="region of interest" description="Disordered" evidence="1">
    <location>
        <begin position="122"/>
        <end position="155"/>
    </location>
</feature>
<comment type="caution">
    <text evidence="2">The sequence shown here is derived from an EMBL/GenBank/DDBJ whole genome shotgun (WGS) entry which is preliminary data.</text>
</comment>
<protein>
    <submittedName>
        <fullName evidence="2">Uncharacterized protein</fullName>
    </submittedName>
</protein>
<dbReference type="EMBL" id="JBHSBA010000018">
    <property type="protein sequence ID" value="MFC4128945.1"/>
    <property type="molecule type" value="Genomic_DNA"/>
</dbReference>
<gene>
    <name evidence="2" type="ORF">ACFOW8_28845</name>
</gene>
<reference evidence="3" key="1">
    <citation type="journal article" date="2019" name="Int. J. Syst. Evol. Microbiol.">
        <title>The Global Catalogue of Microorganisms (GCM) 10K type strain sequencing project: providing services to taxonomists for standard genome sequencing and annotation.</title>
        <authorList>
            <consortium name="The Broad Institute Genomics Platform"/>
            <consortium name="The Broad Institute Genome Sequencing Center for Infectious Disease"/>
            <person name="Wu L."/>
            <person name="Ma J."/>
        </authorList>
    </citation>
    <scope>NUCLEOTIDE SEQUENCE [LARGE SCALE GENOMIC DNA]</scope>
    <source>
        <strain evidence="3">CGMCC 4.7204</strain>
    </source>
</reference>
<dbReference type="Proteomes" id="UP001595767">
    <property type="component" value="Unassembled WGS sequence"/>
</dbReference>